<evidence type="ECO:0000259" key="2">
    <source>
        <dbReference type="Pfam" id="PF00535"/>
    </source>
</evidence>
<dbReference type="Pfam" id="PF00535">
    <property type="entry name" value="Glycos_transf_2"/>
    <property type="match status" value="1"/>
</dbReference>
<gene>
    <name evidence="3" type="primary">arnC_2</name>
    <name evidence="3" type="ORF">STSP1_01267</name>
</gene>
<feature type="transmembrane region" description="Helical" evidence="1">
    <location>
        <begin position="247"/>
        <end position="270"/>
    </location>
</feature>
<reference evidence="4" key="1">
    <citation type="submission" date="2017-04" db="EMBL/GenBank/DDBJ databases">
        <title>Comparative genomics and description of representatives of a novel lineage of planctomycetes thriving in anoxic sediments.</title>
        <authorList>
            <person name="Spring S."/>
            <person name="Bunk B."/>
            <person name="Sproer C."/>
        </authorList>
    </citation>
    <scope>NUCLEOTIDE SEQUENCE [LARGE SCALE GENOMIC DNA]</scope>
    <source>
        <strain evidence="4">ST-PulAB-D4</strain>
    </source>
</reference>
<dbReference type="RefSeq" id="WP_085755552.1">
    <property type="nucleotide sequence ID" value="NZ_CP021023.1"/>
</dbReference>
<feature type="domain" description="Glycosyltransferase 2-like" evidence="2">
    <location>
        <begin position="13"/>
        <end position="178"/>
    </location>
</feature>
<dbReference type="InterPro" id="IPR050256">
    <property type="entry name" value="Glycosyltransferase_2"/>
</dbReference>
<dbReference type="Gene3D" id="3.90.550.10">
    <property type="entry name" value="Spore Coat Polysaccharide Biosynthesis Protein SpsA, Chain A"/>
    <property type="match status" value="1"/>
</dbReference>
<dbReference type="GO" id="GO:0099621">
    <property type="term" value="F:undecaprenyl-phosphate 4-deoxy-4-formamido-L-arabinose transferase activity"/>
    <property type="evidence" value="ECO:0007669"/>
    <property type="project" value="UniProtKB-EC"/>
</dbReference>
<protein>
    <submittedName>
        <fullName evidence="3">Undecaprenyl-phosphate 4-deoxy-4-formamido-L-arabinose transferase</fullName>
        <ecNumber evidence="3">2.4.2.53</ecNumber>
    </submittedName>
</protein>
<dbReference type="EC" id="2.4.2.53" evidence="3"/>
<dbReference type="SUPFAM" id="SSF53448">
    <property type="entry name" value="Nucleotide-diphospho-sugar transferases"/>
    <property type="match status" value="1"/>
</dbReference>
<proteinExistence type="predicted"/>
<dbReference type="InterPro" id="IPR001173">
    <property type="entry name" value="Glyco_trans_2-like"/>
</dbReference>
<name>A0A1W6LM75_9BACT</name>
<dbReference type="InterPro" id="IPR029044">
    <property type="entry name" value="Nucleotide-diphossugar_trans"/>
</dbReference>
<keyword evidence="1" id="KW-1133">Transmembrane helix</keyword>
<keyword evidence="1" id="KW-0472">Membrane</keyword>
<dbReference type="STRING" id="1941349.STSP1_01267"/>
<dbReference type="CDD" id="cd04179">
    <property type="entry name" value="DPM_DPG-synthase_like"/>
    <property type="match status" value="1"/>
</dbReference>
<dbReference type="PANTHER" id="PTHR48090:SF7">
    <property type="entry name" value="RFBJ PROTEIN"/>
    <property type="match status" value="1"/>
</dbReference>
<keyword evidence="4" id="KW-1185">Reference proteome</keyword>
<evidence type="ECO:0000256" key="1">
    <source>
        <dbReference type="SAM" id="Phobius"/>
    </source>
</evidence>
<dbReference type="KEGG" id="pbp:STSP1_01267"/>
<evidence type="ECO:0000313" key="4">
    <source>
        <dbReference type="Proteomes" id="UP000193334"/>
    </source>
</evidence>
<accession>A0A1W6LM75</accession>
<sequence length="335" mass="37483">MKKVRDDYPIELSVVSPMYNEEGVIEESVRGLAEAIAKLGVSWELILVNDGSTDNTAAIIEQTAGEDERIQVVSYKRNRGRGYALRSGFNASRGKYVITTESDLTWGKEIIEKLYNELIESVADIVIASPYAKGGRLENVPAKRALLSRMGNEILKRTVPAPISMLSGMTRGYKGDIIRSLPLEQDRKEIHLEIVSKCVMLGLEFSEVPAVLKWQKAEKSGPKRKSKFKAGKLIKSHLLFSMFEAPAMLFGTLGFALLIVGAVFGLHLAAEYFIRDEVIGDRIIFILVTIFLLSSGFTMFLFCFFAYQIKTLQAELFKTQLLLHKKCSREKTGDI</sequence>
<dbReference type="EMBL" id="CP021023">
    <property type="protein sequence ID" value="ARN56875.1"/>
    <property type="molecule type" value="Genomic_DNA"/>
</dbReference>
<feature type="transmembrane region" description="Helical" evidence="1">
    <location>
        <begin position="282"/>
        <end position="307"/>
    </location>
</feature>
<organism evidence="3 4">
    <name type="scientific">Sedimentisphaera salicampi</name>
    <dbReference type="NCBI Taxonomy" id="1941349"/>
    <lineage>
        <taxon>Bacteria</taxon>
        <taxon>Pseudomonadati</taxon>
        <taxon>Planctomycetota</taxon>
        <taxon>Phycisphaerae</taxon>
        <taxon>Sedimentisphaerales</taxon>
        <taxon>Sedimentisphaeraceae</taxon>
        <taxon>Sedimentisphaera</taxon>
    </lineage>
</organism>
<keyword evidence="3" id="KW-0328">Glycosyltransferase</keyword>
<keyword evidence="1" id="KW-0812">Transmembrane</keyword>
<dbReference type="Proteomes" id="UP000193334">
    <property type="component" value="Chromosome"/>
</dbReference>
<keyword evidence="3" id="KW-0808">Transferase</keyword>
<evidence type="ECO:0000313" key="3">
    <source>
        <dbReference type="EMBL" id="ARN56875.1"/>
    </source>
</evidence>
<dbReference type="PANTHER" id="PTHR48090">
    <property type="entry name" value="UNDECAPRENYL-PHOSPHATE 4-DEOXY-4-FORMAMIDO-L-ARABINOSE TRANSFERASE-RELATED"/>
    <property type="match status" value="1"/>
</dbReference>
<dbReference type="AlphaFoldDB" id="A0A1W6LM75"/>